<evidence type="ECO:0000259" key="3">
    <source>
        <dbReference type="Pfam" id="PF20163"/>
    </source>
</evidence>
<dbReference type="Proteomes" id="UP000027920">
    <property type="component" value="Unassembled WGS sequence"/>
</dbReference>
<evidence type="ECO:0000313" key="4">
    <source>
        <dbReference type="EMBL" id="KEF62535.1"/>
    </source>
</evidence>
<evidence type="ECO:0000313" key="5">
    <source>
        <dbReference type="Proteomes" id="UP000027920"/>
    </source>
</evidence>
<dbReference type="EMBL" id="AMGV01000001">
    <property type="protein sequence ID" value="KEF62535.1"/>
    <property type="molecule type" value="Genomic_DNA"/>
</dbReference>
<dbReference type="RefSeq" id="XP_013265125.1">
    <property type="nucleotide sequence ID" value="XM_013409671.1"/>
</dbReference>
<evidence type="ECO:0000256" key="1">
    <source>
        <dbReference type="SAM" id="MobiDB-lite"/>
    </source>
</evidence>
<dbReference type="OrthoDB" id="4369817at2759"/>
<protein>
    <recommendedName>
        <fullName evidence="3">DUF6536 domain-containing protein</fullName>
    </recommendedName>
</protein>
<dbReference type="Pfam" id="PF20163">
    <property type="entry name" value="DUF6536"/>
    <property type="match status" value="1"/>
</dbReference>
<keyword evidence="2" id="KW-0812">Transmembrane</keyword>
<dbReference type="PANTHER" id="PTHR35395">
    <property type="entry name" value="DUF6536 DOMAIN-CONTAINING PROTEIN"/>
    <property type="match status" value="1"/>
</dbReference>
<reference evidence="4 5" key="1">
    <citation type="submission" date="2013-03" db="EMBL/GenBank/DDBJ databases">
        <title>The Genome Sequence of Exophiala aquamarina CBS 119918.</title>
        <authorList>
            <consortium name="The Broad Institute Genomics Platform"/>
            <person name="Cuomo C."/>
            <person name="de Hoog S."/>
            <person name="Gorbushina A."/>
            <person name="Walker B."/>
            <person name="Young S.K."/>
            <person name="Zeng Q."/>
            <person name="Gargeya S."/>
            <person name="Fitzgerald M."/>
            <person name="Haas B."/>
            <person name="Abouelleil A."/>
            <person name="Allen A.W."/>
            <person name="Alvarado L."/>
            <person name="Arachchi H.M."/>
            <person name="Berlin A.M."/>
            <person name="Chapman S.B."/>
            <person name="Gainer-Dewar J."/>
            <person name="Goldberg J."/>
            <person name="Griggs A."/>
            <person name="Gujja S."/>
            <person name="Hansen M."/>
            <person name="Howarth C."/>
            <person name="Imamovic A."/>
            <person name="Ireland A."/>
            <person name="Larimer J."/>
            <person name="McCowan C."/>
            <person name="Murphy C."/>
            <person name="Pearson M."/>
            <person name="Poon T.W."/>
            <person name="Priest M."/>
            <person name="Roberts A."/>
            <person name="Saif S."/>
            <person name="Shea T."/>
            <person name="Sisk P."/>
            <person name="Sykes S."/>
            <person name="Wortman J."/>
            <person name="Nusbaum C."/>
            <person name="Birren B."/>
        </authorList>
    </citation>
    <scope>NUCLEOTIDE SEQUENCE [LARGE SCALE GENOMIC DNA]</scope>
    <source>
        <strain evidence="4 5">CBS 119918</strain>
    </source>
</reference>
<dbReference type="STRING" id="1182545.A0A072Q3Q1"/>
<dbReference type="InterPro" id="IPR046623">
    <property type="entry name" value="DUF6536"/>
</dbReference>
<dbReference type="AlphaFoldDB" id="A0A072Q3Q1"/>
<gene>
    <name evidence="4" type="ORF">A1O9_00508</name>
</gene>
<proteinExistence type="predicted"/>
<comment type="caution">
    <text evidence="4">The sequence shown here is derived from an EMBL/GenBank/DDBJ whole genome shotgun (WGS) entry which is preliminary data.</text>
</comment>
<feature type="region of interest" description="Disordered" evidence="1">
    <location>
        <begin position="1"/>
        <end position="24"/>
    </location>
</feature>
<dbReference type="PANTHER" id="PTHR35395:SF1">
    <property type="entry name" value="DUF6536 DOMAIN-CONTAINING PROTEIN"/>
    <property type="match status" value="1"/>
</dbReference>
<feature type="transmembrane region" description="Helical" evidence="2">
    <location>
        <begin position="45"/>
        <end position="67"/>
    </location>
</feature>
<keyword evidence="2" id="KW-0472">Membrane</keyword>
<name>A0A072Q3Q1_9EURO</name>
<dbReference type="VEuPathDB" id="FungiDB:A1O9_00508"/>
<dbReference type="HOGENOM" id="CLU_1768050_0_0_1"/>
<keyword evidence="2" id="KW-1133">Transmembrane helix</keyword>
<feature type="compositionally biased region" description="Polar residues" evidence="1">
    <location>
        <begin position="1"/>
        <end position="12"/>
    </location>
</feature>
<feature type="domain" description="DUF6536" evidence="3">
    <location>
        <begin position="43"/>
        <end position="145"/>
    </location>
</feature>
<dbReference type="GeneID" id="25275459"/>
<evidence type="ECO:0000256" key="2">
    <source>
        <dbReference type="SAM" id="Phobius"/>
    </source>
</evidence>
<keyword evidence="5" id="KW-1185">Reference proteome</keyword>
<organism evidence="4 5">
    <name type="scientific">Exophiala aquamarina CBS 119918</name>
    <dbReference type="NCBI Taxonomy" id="1182545"/>
    <lineage>
        <taxon>Eukaryota</taxon>
        <taxon>Fungi</taxon>
        <taxon>Dikarya</taxon>
        <taxon>Ascomycota</taxon>
        <taxon>Pezizomycotina</taxon>
        <taxon>Eurotiomycetes</taxon>
        <taxon>Chaetothyriomycetidae</taxon>
        <taxon>Chaetothyriales</taxon>
        <taxon>Herpotrichiellaceae</taxon>
        <taxon>Exophiala</taxon>
    </lineage>
</organism>
<accession>A0A072Q3Q1</accession>
<sequence length="147" mass="15802">MAESKASVTLSSKPHEAPRSDGQNESTFLRRIGRWTTANLSGWKMGIVIAASTTTIALIANIGFTLWGVTHSEPPMAGGIGTLIDGSCDKVRRYSLWLHLGINALSTLMLSGSNYTQQCLAAPTRHEVDVAHSKRKWLNIGVLAANA</sequence>